<feature type="transmembrane region" description="Helical" evidence="1">
    <location>
        <begin position="377"/>
        <end position="395"/>
    </location>
</feature>
<comment type="caution">
    <text evidence="2">The sequence shown here is derived from an EMBL/GenBank/DDBJ whole genome shotgun (WGS) entry which is preliminary data.</text>
</comment>
<feature type="transmembrane region" description="Helical" evidence="1">
    <location>
        <begin position="401"/>
        <end position="426"/>
    </location>
</feature>
<keyword evidence="1" id="KW-1133">Transmembrane helix</keyword>
<sequence length="434" mass="44314">MPSRRFAAVVGLVLLASTTLAVAPAVGAPPPRPLCDACGETFAETAGAHGVEATVVESTATVRVAENGTATWTVRNTLREPAAERLRANESLRTAIADRAMWDVTLLGSNVSSDGVLTLRYRDPEFAEPAVGGTLRSGAFTERYGYRSLDGLGADRLTVVAPDGMTVERTVPGATVSPDRTRMTLTDLDRYGIVTFSQQGDALGAVWSSLAILTMLGPVVALNVAVLVGLPTALFGCLVAALCGAVSWLDFDFGASTEQVATALGGLGVVGVLATVATAPVSLLGTADVPIVGAGVGLAAVGVALSVPAVRDRLSYRTVIALAGAGLVVAVGTAVVALPVFQQSGLLRAQRVFLGLFAALFAFLPAGYALGRRRRRLAVATACVAFGLVLFQQGIPLGPLGLGMLVAVLNGIYGIAVVVCGIPLLLAGRAIGRA</sequence>
<feature type="transmembrane region" description="Helical" evidence="1">
    <location>
        <begin position="224"/>
        <end position="249"/>
    </location>
</feature>
<keyword evidence="1" id="KW-0472">Membrane</keyword>
<protein>
    <submittedName>
        <fullName evidence="2">Uncharacterized protein</fullName>
    </submittedName>
</protein>
<name>A0A847UG33_9EURY</name>
<keyword evidence="1" id="KW-0812">Transmembrane</keyword>
<feature type="transmembrane region" description="Helical" evidence="1">
    <location>
        <begin position="319"/>
        <end position="340"/>
    </location>
</feature>
<organism evidence="2 3">
    <name type="scientific">Halomicrobium mukohataei</name>
    <dbReference type="NCBI Taxonomy" id="57705"/>
    <lineage>
        <taxon>Archaea</taxon>
        <taxon>Methanobacteriati</taxon>
        <taxon>Methanobacteriota</taxon>
        <taxon>Stenosarchaea group</taxon>
        <taxon>Halobacteria</taxon>
        <taxon>Halobacteriales</taxon>
        <taxon>Haloarculaceae</taxon>
        <taxon>Halomicrobium</taxon>
    </lineage>
</organism>
<feature type="transmembrane region" description="Helical" evidence="1">
    <location>
        <begin position="261"/>
        <end position="283"/>
    </location>
</feature>
<accession>A0A847UG33</accession>
<reference evidence="2" key="1">
    <citation type="submission" date="2019-12" db="EMBL/GenBank/DDBJ databases">
        <title>Whole-genome sequence of Halomicrobium mukohataei pws1.</title>
        <authorList>
            <person name="Verma D.K."/>
            <person name="Gopal K."/>
            <person name="Prasad E.S."/>
        </authorList>
    </citation>
    <scope>NUCLEOTIDE SEQUENCE</scope>
    <source>
        <strain evidence="2">Pws1</strain>
    </source>
</reference>
<dbReference type="AlphaFoldDB" id="A0A847UG33"/>
<evidence type="ECO:0000313" key="2">
    <source>
        <dbReference type="EMBL" id="NLV10520.1"/>
    </source>
</evidence>
<feature type="transmembrane region" description="Helical" evidence="1">
    <location>
        <begin position="352"/>
        <end position="370"/>
    </location>
</feature>
<dbReference type="OrthoDB" id="242474at2157"/>
<evidence type="ECO:0000256" key="1">
    <source>
        <dbReference type="SAM" id="Phobius"/>
    </source>
</evidence>
<proteinExistence type="predicted"/>
<dbReference type="Proteomes" id="UP000608662">
    <property type="component" value="Unassembled WGS sequence"/>
</dbReference>
<gene>
    <name evidence="2" type="ORF">GOC74_11340</name>
</gene>
<evidence type="ECO:0000313" key="3">
    <source>
        <dbReference type="Proteomes" id="UP000608662"/>
    </source>
</evidence>
<feature type="transmembrane region" description="Helical" evidence="1">
    <location>
        <begin position="289"/>
        <end position="307"/>
    </location>
</feature>
<dbReference type="EMBL" id="WOYG01000001">
    <property type="protein sequence ID" value="NLV10520.1"/>
    <property type="molecule type" value="Genomic_DNA"/>
</dbReference>
<dbReference type="RefSeq" id="WP_170094205.1">
    <property type="nucleotide sequence ID" value="NZ_WOYG01000001.1"/>
</dbReference>